<keyword evidence="8" id="KW-1185">Reference proteome</keyword>
<organism evidence="7 8">
    <name type="scientific">Pararobbsia silviterrae</name>
    <dbReference type="NCBI Taxonomy" id="1792498"/>
    <lineage>
        <taxon>Bacteria</taxon>
        <taxon>Pseudomonadati</taxon>
        <taxon>Pseudomonadota</taxon>
        <taxon>Betaproteobacteria</taxon>
        <taxon>Burkholderiales</taxon>
        <taxon>Burkholderiaceae</taxon>
        <taxon>Pararobbsia</taxon>
    </lineage>
</organism>
<dbReference type="GO" id="GO:0016020">
    <property type="term" value="C:membrane"/>
    <property type="evidence" value="ECO:0007669"/>
    <property type="project" value="UniProtKB-SubCell"/>
</dbReference>
<feature type="transmembrane region" description="Helical" evidence="6">
    <location>
        <begin position="64"/>
        <end position="86"/>
    </location>
</feature>
<dbReference type="EMBL" id="RBZU01000010">
    <property type="protein sequence ID" value="RKP49721.1"/>
    <property type="molecule type" value="Genomic_DNA"/>
</dbReference>
<comment type="similarity">
    <text evidence="2">Belongs to the autoinducer-2 exporter (AI-2E) (TC 2.A.86) family.</text>
</comment>
<dbReference type="Proteomes" id="UP000270342">
    <property type="component" value="Unassembled WGS sequence"/>
</dbReference>
<dbReference type="PANTHER" id="PTHR21716">
    <property type="entry name" value="TRANSMEMBRANE PROTEIN"/>
    <property type="match status" value="1"/>
</dbReference>
<dbReference type="OrthoDB" id="106838at2"/>
<evidence type="ECO:0000313" key="8">
    <source>
        <dbReference type="Proteomes" id="UP000270342"/>
    </source>
</evidence>
<evidence type="ECO:0000256" key="4">
    <source>
        <dbReference type="ARBA" id="ARBA00022989"/>
    </source>
</evidence>
<evidence type="ECO:0000256" key="5">
    <source>
        <dbReference type="ARBA" id="ARBA00023136"/>
    </source>
</evidence>
<reference evidence="7 8" key="1">
    <citation type="submission" date="2018-10" db="EMBL/GenBank/DDBJ databases">
        <title>Robbsia sp. DHC34, isolated from soil.</title>
        <authorList>
            <person name="Gao Z.-H."/>
            <person name="Qiu L.-H."/>
        </authorList>
    </citation>
    <scope>NUCLEOTIDE SEQUENCE [LARGE SCALE GENOMIC DNA]</scope>
    <source>
        <strain evidence="7 8">DHC34</strain>
    </source>
</reference>
<evidence type="ECO:0000256" key="6">
    <source>
        <dbReference type="SAM" id="Phobius"/>
    </source>
</evidence>
<dbReference type="InterPro" id="IPR002549">
    <property type="entry name" value="AI-2E-like"/>
</dbReference>
<sequence>MKPDADGSTVHRRFFHGLLLVVTLALAWVLWPYFSAVFWGVMLALLFHPVQRRLVSAFGQRPNLAAFVTLMIVLVLVIVPVILIAMRLVSDIGNVYDQIRSGQIDLAASYGQAVQLMPSWAQPVIEHFGLHDVAALQQRITDGATQISRFVGTQALWIGQNTFQFIVSLGVMLYLVFFLLRDGPAISRLIQRALPLDEAHKAHLLAKFTTVARATIKGNVAVAAVQGVLGGAIFAVLGIQSALLWGVVMAVLSLLPAVGASIVWAPAAVYFVVSDHLWKGVILIVFGVFVIGLVDNILRPILVGKDTRMPDWVVLISTLGGMSVLGINGFVIGPLVAALFMASWSLFAQEEDDNSRS</sequence>
<evidence type="ECO:0000256" key="1">
    <source>
        <dbReference type="ARBA" id="ARBA00004141"/>
    </source>
</evidence>
<proteinExistence type="inferred from homology"/>
<protein>
    <submittedName>
        <fullName evidence="7">AI-2E family transporter</fullName>
    </submittedName>
</protein>
<dbReference type="AlphaFoldDB" id="A0A494XJ30"/>
<dbReference type="RefSeq" id="WP_121088838.1">
    <property type="nucleotide sequence ID" value="NZ_RBZU01000010.1"/>
</dbReference>
<feature type="transmembrane region" description="Helical" evidence="6">
    <location>
        <begin position="220"/>
        <end position="239"/>
    </location>
</feature>
<evidence type="ECO:0000256" key="2">
    <source>
        <dbReference type="ARBA" id="ARBA00009773"/>
    </source>
</evidence>
<keyword evidence="3 6" id="KW-0812">Transmembrane</keyword>
<comment type="caution">
    <text evidence="7">The sequence shown here is derived from an EMBL/GenBank/DDBJ whole genome shotgun (WGS) entry which is preliminary data.</text>
</comment>
<dbReference type="PANTHER" id="PTHR21716:SF4">
    <property type="entry name" value="TRANSMEMBRANE PROTEIN 245"/>
    <property type="match status" value="1"/>
</dbReference>
<feature type="transmembrane region" description="Helical" evidence="6">
    <location>
        <begin position="245"/>
        <end position="273"/>
    </location>
</feature>
<keyword evidence="4 6" id="KW-1133">Transmembrane helix</keyword>
<feature type="transmembrane region" description="Helical" evidence="6">
    <location>
        <begin position="20"/>
        <end position="43"/>
    </location>
</feature>
<evidence type="ECO:0000256" key="3">
    <source>
        <dbReference type="ARBA" id="ARBA00022692"/>
    </source>
</evidence>
<keyword evidence="5 6" id="KW-0472">Membrane</keyword>
<feature type="transmembrane region" description="Helical" evidence="6">
    <location>
        <begin position="322"/>
        <end position="347"/>
    </location>
</feature>
<feature type="transmembrane region" description="Helical" evidence="6">
    <location>
        <begin position="162"/>
        <end position="180"/>
    </location>
</feature>
<feature type="transmembrane region" description="Helical" evidence="6">
    <location>
        <begin position="280"/>
        <end position="302"/>
    </location>
</feature>
<dbReference type="Pfam" id="PF01594">
    <property type="entry name" value="AI-2E_transport"/>
    <property type="match status" value="1"/>
</dbReference>
<gene>
    <name evidence="7" type="ORF">D7S86_20795</name>
</gene>
<name>A0A494XJ30_9BURK</name>
<evidence type="ECO:0000313" key="7">
    <source>
        <dbReference type="EMBL" id="RKP49721.1"/>
    </source>
</evidence>
<comment type="subcellular location">
    <subcellularLocation>
        <location evidence="1">Membrane</location>
        <topology evidence="1">Multi-pass membrane protein</topology>
    </subcellularLocation>
</comment>
<accession>A0A494XJ30</accession>